<evidence type="ECO:0000256" key="6">
    <source>
        <dbReference type="SAM" id="Phobius"/>
    </source>
</evidence>
<feature type="transmembrane region" description="Helical" evidence="6">
    <location>
        <begin position="336"/>
        <end position="360"/>
    </location>
</feature>
<evidence type="ECO:0000256" key="3">
    <source>
        <dbReference type="ARBA" id="ARBA00022692"/>
    </source>
</evidence>
<name>A0A0N7IGC7_9BACE</name>
<feature type="transmembrane region" description="Helical" evidence="6">
    <location>
        <begin position="372"/>
        <end position="390"/>
    </location>
</feature>
<keyword evidence="3 6" id="KW-0812">Transmembrane</keyword>
<reference evidence="7 8" key="1">
    <citation type="journal article" date="2015" name="Science">
        <title>Genetic determinants of in vivo fitness and diet responsiveness in multiple human gut Bacteroides.</title>
        <authorList>
            <person name="Wu M."/>
            <person name="McNulty N.P."/>
            <person name="Rodionov D.A."/>
            <person name="Khoroshkin M.S."/>
            <person name="Griffin N.W."/>
            <person name="Cheng J."/>
            <person name="Latreille P."/>
            <person name="Kerstetter R.A."/>
            <person name="Terrapon N."/>
            <person name="Henrissat B."/>
            <person name="Osterman A.L."/>
            <person name="Gordon J.I."/>
        </authorList>
    </citation>
    <scope>NUCLEOTIDE SEQUENCE [LARGE SCALE GENOMIC DNA]</scope>
    <source>
        <strain evidence="7 8">WH2</strain>
    </source>
</reference>
<evidence type="ECO:0000256" key="4">
    <source>
        <dbReference type="ARBA" id="ARBA00022989"/>
    </source>
</evidence>
<protein>
    <submittedName>
        <fullName evidence="7">Polysaccharide biosynthesis protein</fullName>
    </submittedName>
</protein>
<dbReference type="KEGG" id="bcel:BcellWH2_05436"/>
<feature type="transmembrane region" description="Helical" evidence="6">
    <location>
        <begin position="459"/>
        <end position="478"/>
    </location>
</feature>
<dbReference type="InterPro" id="IPR002797">
    <property type="entry name" value="Polysacc_synth"/>
</dbReference>
<accession>A0A0N7IGC7</accession>
<dbReference type="PANTHER" id="PTHR30250:SF26">
    <property type="entry name" value="PSMA PROTEIN"/>
    <property type="match status" value="1"/>
</dbReference>
<dbReference type="Pfam" id="PF01943">
    <property type="entry name" value="Polysacc_synt"/>
    <property type="match status" value="1"/>
</dbReference>
<organism evidence="7 8">
    <name type="scientific">Bacteroides cellulosilyticus</name>
    <dbReference type="NCBI Taxonomy" id="246787"/>
    <lineage>
        <taxon>Bacteria</taxon>
        <taxon>Pseudomonadati</taxon>
        <taxon>Bacteroidota</taxon>
        <taxon>Bacteroidia</taxon>
        <taxon>Bacteroidales</taxon>
        <taxon>Bacteroidaceae</taxon>
        <taxon>Bacteroides</taxon>
    </lineage>
</organism>
<evidence type="ECO:0000256" key="5">
    <source>
        <dbReference type="ARBA" id="ARBA00023136"/>
    </source>
</evidence>
<dbReference type="InterPro" id="IPR050833">
    <property type="entry name" value="Poly_Biosynth_Transport"/>
</dbReference>
<dbReference type="PATRIC" id="fig|246787.4.peg.5608"/>
<keyword evidence="2" id="KW-1003">Cell membrane</keyword>
<dbReference type="GO" id="GO:0005886">
    <property type="term" value="C:plasma membrane"/>
    <property type="evidence" value="ECO:0007669"/>
    <property type="project" value="UniProtKB-SubCell"/>
</dbReference>
<feature type="transmembrane region" description="Helical" evidence="6">
    <location>
        <begin position="128"/>
        <end position="148"/>
    </location>
</feature>
<feature type="transmembrane region" description="Helical" evidence="6">
    <location>
        <begin position="160"/>
        <end position="179"/>
    </location>
</feature>
<feature type="transmembrane region" description="Helical" evidence="6">
    <location>
        <begin position="436"/>
        <end position="453"/>
    </location>
</feature>
<feature type="transmembrane region" description="Helical" evidence="6">
    <location>
        <begin position="12"/>
        <end position="34"/>
    </location>
</feature>
<feature type="transmembrane region" description="Helical" evidence="6">
    <location>
        <begin position="40"/>
        <end position="61"/>
    </location>
</feature>
<feature type="transmembrane region" description="Helical" evidence="6">
    <location>
        <begin position="307"/>
        <end position="330"/>
    </location>
</feature>
<evidence type="ECO:0000313" key="7">
    <source>
        <dbReference type="EMBL" id="ALJ62635.1"/>
    </source>
</evidence>
<feature type="transmembrane region" description="Helical" evidence="6">
    <location>
        <begin position="185"/>
        <end position="206"/>
    </location>
</feature>
<evidence type="ECO:0000256" key="1">
    <source>
        <dbReference type="ARBA" id="ARBA00004651"/>
    </source>
</evidence>
<feature type="transmembrane region" description="Helical" evidence="6">
    <location>
        <begin position="396"/>
        <end position="416"/>
    </location>
</feature>
<proteinExistence type="predicted"/>
<gene>
    <name evidence="7" type="ORF">BcellWH2_05436</name>
</gene>
<dbReference type="Proteomes" id="UP000061809">
    <property type="component" value="Chromosome"/>
</dbReference>
<dbReference type="EMBL" id="CP012801">
    <property type="protein sequence ID" value="ALJ62635.1"/>
    <property type="molecule type" value="Genomic_DNA"/>
</dbReference>
<keyword evidence="5 6" id="KW-0472">Membrane</keyword>
<sequence>MVKKKTLVNNSISGVILLVITALLTFLCIPVFINKLGTELYGVFALVTVIGNLNIFTNIGLDAALTKFITEQGQSEDSNKDIITSLLLSSSLVILISSLVFCFRFFLLREILHIPEMYVAQAENLMDLLLIANGILLIGQTFTSMLHSLQRIYLSNILQLIYSSIYWIGTIIVVSMGYGLPAVGIMMLIAAIIWLLLSICYSILYWGNIGVDYSSNDFKKHANKQIVFGLKVYTSGIISFFNEPLFKIIISHFFGMSVVAYYEIAIKVKNQINGIFHKMIIPLYPYISQLTDKNFIATLIKDLTKKIFLLTIPVCLMLLFTCHDIVTLWLQTNITYYSYFIIGIAVPFLLFSPPTIPIYLFLLAKGHPEKTIVFQSFTVIANMLLFISLYPFIGLYSILAANALECLGSFLLGVYYQYKYQRITYRIPRITEVRRYAILLGVYLCIGGTGYFITNSYLALSYNICLLLISTIYLYKYLSIIRKEDVDRYFSENRFIVSLYNKL</sequence>
<evidence type="ECO:0000256" key="2">
    <source>
        <dbReference type="ARBA" id="ARBA00022475"/>
    </source>
</evidence>
<dbReference type="PANTHER" id="PTHR30250">
    <property type="entry name" value="PST FAMILY PREDICTED COLANIC ACID TRANSPORTER"/>
    <property type="match status" value="1"/>
</dbReference>
<comment type="subcellular location">
    <subcellularLocation>
        <location evidence="1">Cell membrane</location>
        <topology evidence="1">Multi-pass membrane protein</topology>
    </subcellularLocation>
</comment>
<feature type="transmembrane region" description="Helical" evidence="6">
    <location>
        <begin position="226"/>
        <end position="242"/>
    </location>
</feature>
<dbReference type="RefSeq" id="WP_029428090.1">
    <property type="nucleotide sequence ID" value="NZ_CP012801.1"/>
</dbReference>
<feature type="transmembrane region" description="Helical" evidence="6">
    <location>
        <begin position="248"/>
        <end position="266"/>
    </location>
</feature>
<feature type="transmembrane region" description="Helical" evidence="6">
    <location>
        <begin position="82"/>
        <end position="108"/>
    </location>
</feature>
<dbReference type="AlphaFoldDB" id="A0A0N7IGC7"/>
<keyword evidence="4 6" id="KW-1133">Transmembrane helix</keyword>
<evidence type="ECO:0000313" key="8">
    <source>
        <dbReference type="Proteomes" id="UP000061809"/>
    </source>
</evidence>